<dbReference type="CDD" id="cd01629">
    <property type="entry name" value="HAD_EP"/>
    <property type="match status" value="1"/>
</dbReference>
<dbReference type="EC" id="3.1.3.77" evidence="6"/>
<feature type="binding site" evidence="6">
    <location>
        <begin position="138"/>
        <end position="139"/>
    </location>
    <ligand>
        <name>substrate</name>
    </ligand>
</feature>
<feature type="binding site" evidence="6">
    <location>
        <position position="197"/>
    </location>
    <ligand>
        <name>Mg(2+)</name>
        <dbReference type="ChEBI" id="CHEBI:18420"/>
    </ligand>
</feature>
<comment type="pathway">
    <text evidence="6">Amino-acid biosynthesis; L-methionine biosynthesis via salvage pathway; L-methionine from S-methyl-5-thio-alpha-D-ribose 1-phosphate: step 3/6.</text>
</comment>
<comment type="catalytic activity">
    <reaction evidence="6">
        <text>5-methylsulfanyl-2,3-dioxopentyl phosphate + H2O = 1,2-dihydroxy-5-(methylsulfanyl)pent-1-en-3-one + phosphate</text>
        <dbReference type="Rhea" id="RHEA:21700"/>
        <dbReference type="ChEBI" id="CHEBI:15377"/>
        <dbReference type="ChEBI" id="CHEBI:43474"/>
        <dbReference type="ChEBI" id="CHEBI:49252"/>
        <dbReference type="ChEBI" id="CHEBI:58828"/>
        <dbReference type="EC" id="3.1.3.77"/>
    </reaction>
</comment>
<dbReference type="Gene3D" id="3.40.50.1000">
    <property type="entry name" value="HAD superfamily/HAD-like"/>
    <property type="match status" value="1"/>
</dbReference>
<comment type="similarity">
    <text evidence="6">Belongs to the HAD-like hydrolase superfamily. MasA/MtnC family.</text>
</comment>
<dbReference type="HAMAP" id="MF_03117">
    <property type="entry name" value="Salvage_MtnC_euk"/>
    <property type="match status" value="1"/>
</dbReference>
<evidence type="ECO:0000256" key="6">
    <source>
        <dbReference type="HAMAP-Rule" id="MF_03117"/>
    </source>
</evidence>
<comment type="pathway">
    <text evidence="6">Amino-acid biosynthesis; L-methionine biosynthesis via salvage pathway; L-methionine from S-methyl-5-thio-alpha-D-ribose 1-phosphate: step 4/6.</text>
</comment>
<dbReference type="GO" id="GO:0043874">
    <property type="term" value="F:acireductone synthase activity"/>
    <property type="evidence" value="ECO:0007669"/>
    <property type="project" value="UniProtKB-EC"/>
</dbReference>
<keyword evidence="8" id="KW-1185">Reference proteome</keyword>
<sequence length="243" mass="27287">MPEFSYLLLDIEGTITSISFVKDVLFPCAHEGVERFLREHFDDATLTKIIDDIREVSQKESRLDTGIRIVRDNKEECVEDVSHNVRHWIDIDKKVTPMKALQGLIWEEAYKRGDVKGHVYPDVLPSLKALSVPVYIYSSGSVLAQKLLFEHSVVGDMTKVLSGYFDTNVGLKGESQSYEKICEQIGAMPSKVLFLTDVEAEARAAKSAGLQAMLVVREGNAPLSENAKQDFKIIYSLEDLMSK</sequence>
<keyword evidence="3 6" id="KW-0378">Hydrolase</keyword>
<dbReference type="InterPro" id="IPR036412">
    <property type="entry name" value="HAD-like_sf"/>
</dbReference>
<gene>
    <name evidence="7" type="ORF">CYNAS_LOCUS14955</name>
</gene>
<feature type="binding site" evidence="6">
    <location>
        <position position="12"/>
    </location>
    <ligand>
        <name>Mg(2+)</name>
        <dbReference type="ChEBI" id="CHEBI:18420"/>
    </ligand>
</feature>
<keyword evidence="5 6" id="KW-0486">Methionine biosynthesis</keyword>
<dbReference type="InterPro" id="IPR027511">
    <property type="entry name" value="ENOPH1_eukaryotes"/>
</dbReference>
<comment type="cofactor">
    <cofactor evidence="6">
        <name>Mg(2+)</name>
        <dbReference type="ChEBI" id="CHEBI:18420"/>
    </cofactor>
    <text evidence="6">Binds 1 Mg(2+) ion per subunit.</text>
</comment>
<dbReference type="GO" id="GO:0019509">
    <property type="term" value="P:L-methionine salvage from methylthioadenosine"/>
    <property type="evidence" value="ECO:0007669"/>
    <property type="project" value="UniProtKB-UniRule"/>
</dbReference>
<keyword evidence="6" id="KW-0963">Cytoplasm</keyword>
<dbReference type="InterPro" id="IPR006439">
    <property type="entry name" value="HAD-SF_hydro_IA"/>
</dbReference>
<comment type="subcellular location">
    <subcellularLocation>
        <location evidence="6">Cytoplasm</location>
    </subcellularLocation>
    <subcellularLocation>
        <location evidence="6">Nucleus</location>
    </subcellularLocation>
</comment>
<dbReference type="InterPro" id="IPR023214">
    <property type="entry name" value="HAD_sf"/>
</dbReference>
<comment type="subunit">
    <text evidence="6">Monomer.</text>
</comment>
<keyword evidence="6" id="KW-0539">Nucleus</keyword>
<name>A0AA36H2Z7_CYLNA</name>
<dbReference type="SFLD" id="SFLDG01133">
    <property type="entry name" value="C1.5.4:_Enolase-phosphatase_Li"/>
    <property type="match status" value="1"/>
</dbReference>
<dbReference type="SFLD" id="SFLDG01129">
    <property type="entry name" value="C1.5:_HAD__Beta-PGM__Phosphata"/>
    <property type="match status" value="1"/>
</dbReference>
<comment type="caution">
    <text evidence="7">The sequence shown here is derived from an EMBL/GenBank/DDBJ whole genome shotgun (WGS) entry which is preliminary data.</text>
</comment>
<dbReference type="GO" id="GO:0005634">
    <property type="term" value="C:nucleus"/>
    <property type="evidence" value="ECO:0007669"/>
    <property type="project" value="UniProtKB-SubCell"/>
</dbReference>
<dbReference type="Pfam" id="PF00702">
    <property type="entry name" value="Hydrolase"/>
    <property type="match status" value="1"/>
</dbReference>
<evidence type="ECO:0000313" key="8">
    <source>
        <dbReference type="Proteomes" id="UP001176961"/>
    </source>
</evidence>
<protein>
    <recommendedName>
        <fullName evidence="6">Enolase-phosphatase E1</fullName>
        <ecNumber evidence="6">3.1.3.77</ecNumber>
    </recommendedName>
    <alternativeName>
        <fullName evidence="6">2,3-diketo-5-methylthio-1-phosphopentane phosphatase</fullName>
    </alternativeName>
</protein>
<dbReference type="PRINTS" id="PR00413">
    <property type="entry name" value="HADHALOGNASE"/>
</dbReference>
<organism evidence="7 8">
    <name type="scientific">Cylicocyclus nassatus</name>
    <name type="common">Nematode worm</name>
    <dbReference type="NCBI Taxonomy" id="53992"/>
    <lineage>
        <taxon>Eukaryota</taxon>
        <taxon>Metazoa</taxon>
        <taxon>Ecdysozoa</taxon>
        <taxon>Nematoda</taxon>
        <taxon>Chromadorea</taxon>
        <taxon>Rhabditida</taxon>
        <taxon>Rhabditina</taxon>
        <taxon>Rhabditomorpha</taxon>
        <taxon>Strongyloidea</taxon>
        <taxon>Strongylidae</taxon>
        <taxon>Cylicocyclus</taxon>
    </lineage>
</organism>
<dbReference type="AlphaFoldDB" id="A0AA36H2Z7"/>
<evidence type="ECO:0000256" key="5">
    <source>
        <dbReference type="ARBA" id="ARBA00023167"/>
    </source>
</evidence>
<dbReference type="InterPro" id="IPR023943">
    <property type="entry name" value="Enolase-ppase_E1"/>
</dbReference>
<accession>A0AA36H2Z7</accession>
<feature type="binding site" evidence="6">
    <location>
        <position position="10"/>
    </location>
    <ligand>
        <name>Mg(2+)</name>
        <dbReference type="ChEBI" id="CHEBI:18420"/>
    </ligand>
</feature>
<keyword evidence="2 6" id="KW-0479">Metal-binding</keyword>
<evidence type="ECO:0000256" key="1">
    <source>
        <dbReference type="ARBA" id="ARBA00022605"/>
    </source>
</evidence>
<keyword evidence="4 6" id="KW-0460">Magnesium</keyword>
<dbReference type="EMBL" id="CATQJL010000305">
    <property type="protein sequence ID" value="CAJ0602972.1"/>
    <property type="molecule type" value="Genomic_DNA"/>
</dbReference>
<dbReference type="SFLD" id="SFLDF00044">
    <property type="entry name" value="enolase-phosphatase"/>
    <property type="match status" value="1"/>
</dbReference>
<dbReference type="Gene3D" id="1.10.720.60">
    <property type="match status" value="1"/>
</dbReference>
<feature type="binding site" evidence="6">
    <location>
        <position position="172"/>
    </location>
    <ligand>
        <name>substrate</name>
    </ligand>
</feature>
<dbReference type="NCBIfam" id="TIGR01691">
    <property type="entry name" value="enolase-ppase"/>
    <property type="match status" value="1"/>
</dbReference>
<evidence type="ECO:0000256" key="3">
    <source>
        <dbReference type="ARBA" id="ARBA00022801"/>
    </source>
</evidence>
<dbReference type="NCBIfam" id="TIGR01549">
    <property type="entry name" value="HAD-SF-IA-v1"/>
    <property type="match status" value="1"/>
</dbReference>
<dbReference type="PANTHER" id="PTHR20371">
    <property type="entry name" value="ENOLASE-PHOSPHATASE E1"/>
    <property type="match status" value="1"/>
</dbReference>
<proteinExistence type="inferred from homology"/>
<dbReference type="GO" id="GO:0000287">
    <property type="term" value="F:magnesium ion binding"/>
    <property type="evidence" value="ECO:0007669"/>
    <property type="project" value="UniProtKB-UniRule"/>
</dbReference>
<dbReference type="PANTHER" id="PTHR20371:SF1">
    <property type="entry name" value="ENOLASE-PHOSPHATASE E1"/>
    <property type="match status" value="1"/>
</dbReference>
<dbReference type="GO" id="GO:0005737">
    <property type="term" value="C:cytoplasm"/>
    <property type="evidence" value="ECO:0007669"/>
    <property type="project" value="UniProtKB-SubCell"/>
</dbReference>
<dbReference type="FunFam" id="3.40.50.1000:FF:000079">
    <property type="entry name" value="Enolase-phosphatase E1"/>
    <property type="match status" value="1"/>
</dbReference>
<reference evidence="7" key="1">
    <citation type="submission" date="2023-07" db="EMBL/GenBank/DDBJ databases">
        <authorList>
            <consortium name="CYATHOMIX"/>
        </authorList>
    </citation>
    <scope>NUCLEOTIDE SEQUENCE</scope>
    <source>
        <strain evidence="7">N/A</strain>
    </source>
</reference>
<keyword evidence="1 6" id="KW-0028">Amino-acid biosynthesis</keyword>
<evidence type="ECO:0000313" key="7">
    <source>
        <dbReference type="EMBL" id="CAJ0602972.1"/>
    </source>
</evidence>
<comment type="function">
    <text evidence="6">Bifunctional enzyme that catalyzes the enolization of 2,3-diketo-5-methylthiopentyl-1-phosphate (DK-MTP-1-P) into the intermediate 2-hydroxy-3-keto-5-methylthiopentenyl-1-phosphate (HK-MTPenyl-1-P), which is then dephosphorylated to form the acireductone 1,2-dihydroxy-3-keto-5-methylthiopentene (DHK-MTPene).</text>
</comment>
<dbReference type="SUPFAM" id="SSF56784">
    <property type="entry name" value="HAD-like"/>
    <property type="match status" value="1"/>
</dbReference>
<dbReference type="SFLD" id="SFLDS00003">
    <property type="entry name" value="Haloacid_Dehalogenase"/>
    <property type="match status" value="1"/>
</dbReference>
<evidence type="ECO:0000256" key="4">
    <source>
        <dbReference type="ARBA" id="ARBA00022842"/>
    </source>
</evidence>
<evidence type="ECO:0000256" key="2">
    <source>
        <dbReference type="ARBA" id="ARBA00022723"/>
    </source>
</evidence>
<dbReference type="Proteomes" id="UP001176961">
    <property type="component" value="Unassembled WGS sequence"/>
</dbReference>